<evidence type="ECO:0000313" key="2">
    <source>
        <dbReference type="EMBL" id="RGL87739.1"/>
    </source>
</evidence>
<proteinExistence type="predicted"/>
<dbReference type="EMBL" id="MNQV01000082">
    <property type="protein sequence ID" value="OKZ53737.1"/>
    <property type="molecule type" value="Genomic_DNA"/>
</dbReference>
<evidence type="ECO:0000313" key="1">
    <source>
        <dbReference type="EMBL" id="OKZ53737.1"/>
    </source>
</evidence>
<dbReference type="Proteomes" id="UP000285469">
    <property type="component" value="Unassembled WGS sequence"/>
</dbReference>
<organism evidence="1 5">
    <name type="scientific">Phocaeicola vulgatus</name>
    <name type="common">Bacteroides vulgatus</name>
    <dbReference type="NCBI Taxonomy" id="821"/>
    <lineage>
        <taxon>Bacteria</taxon>
        <taxon>Pseudomonadati</taxon>
        <taxon>Bacteroidota</taxon>
        <taxon>Bacteroidia</taxon>
        <taxon>Bacteroidales</taxon>
        <taxon>Bacteroidaceae</taxon>
        <taxon>Phocaeicola</taxon>
    </lineage>
</organism>
<reference evidence="1 5" key="1">
    <citation type="journal article" date="2016" name="Nat. Biotechnol.">
        <title>Measurement of bacterial replication rates in microbial communities.</title>
        <authorList>
            <person name="Brown C.T."/>
            <person name="Olm M.R."/>
            <person name="Thomas B.C."/>
            <person name="Banfield J.F."/>
        </authorList>
    </citation>
    <scope>NUCLEOTIDE SEQUENCE [LARGE SCALE GENOMIC DNA]</scope>
    <source>
        <strain evidence="1">42_262</strain>
    </source>
</reference>
<dbReference type="AlphaFoldDB" id="A0A1Q6JKV6"/>
<comment type="caution">
    <text evidence="1">The sequence shown here is derived from an EMBL/GenBank/DDBJ whole genome shotgun (WGS) entry which is preliminary data.</text>
</comment>
<evidence type="ECO:0000313" key="3">
    <source>
        <dbReference type="EMBL" id="RGW46937.1"/>
    </source>
</evidence>
<dbReference type="RefSeq" id="WP_018665659.1">
    <property type="nucleotide sequence ID" value="NZ_DAWEQP010000018.1"/>
</dbReference>
<reference evidence="6 7" key="2">
    <citation type="submission" date="2018-08" db="EMBL/GenBank/DDBJ databases">
        <title>A genome reference for cultivated species of the human gut microbiota.</title>
        <authorList>
            <person name="Zou Y."/>
            <person name="Xue W."/>
            <person name="Luo G."/>
        </authorList>
    </citation>
    <scope>NUCLEOTIDE SEQUENCE [LARGE SCALE GENOMIC DNA]</scope>
    <source>
        <strain evidence="3 8">AF12-25</strain>
        <strain evidence="4 7">AM16-6</strain>
        <strain evidence="2 6">TF05-18</strain>
    </source>
</reference>
<evidence type="ECO:0000313" key="4">
    <source>
        <dbReference type="EMBL" id="RHH80836.1"/>
    </source>
</evidence>
<gene>
    <name evidence="1" type="ORF">BHV80_03650</name>
    <name evidence="4" type="ORF">DW193_07535</name>
    <name evidence="3" type="ORF">DWV70_12850</name>
    <name evidence="2" type="ORF">DXC44_05050</name>
</gene>
<protein>
    <submittedName>
        <fullName evidence="1">Uncharacterized protein</fullName>
    </submittedName>
</protein>
<evidence type="ECO:0000313" key="8">
    <source>
        <dbReference type="Proteomes" id="UP000285469"/>
    </source>
</evidence>
<evidence type="ECO:0000313" key="7">
    <source>
        <dbReference type="Proteomes" id="UP000283713"/>
    </source>
</evidence>
<sequence length="97" mass="11004">MNITNITVTKTAEEKTENASYVLEYSIVNDELNRLHVSVNEKEADTEGNIPPVGIIYMEQGNISCNLPAGRELGPIFRDFDKMQQYIRESINPKKES</sequence>
<accession>A0A1Q6JKV6</accession>
<name>A0A1Q6JKV6_PHOVU</name>
<dbReference type="Proteomes" id="UP000261278">
    <property type="component" value="Unassembled WGS sequence"/>
</dbReference>
<dbReference type="EMBL" id="QSSN01000004">
    <property type="protein sequence ID" value="RGL87739.1"/>
    <property type="molecule type" value="Genomic_DNA"/>
</dbReference>
<evidence type="ECO:0000313" key="5">
    <source>
        <dbReference type="Proteomes" id="UP000186631"/>
    </source>
</evidence>
<evidence type="ECO:0000313" key="6">
    <source>
        <dbReference type="Proteomes" id="UP000261278"/>
    </source>
</evidence>
<dbReference type="Proteomes" id="UP000283713">
    <property type="component" value="Unassembled WGS sequence"/>
</dbReference>
<dbReference type="EMBL" id="QRKA01000009">
    <property type="protein sequence ID" value="RHH80836.1"/>
    <property type="molecule type" value="Genomic_DNA"/>
</dbReference>
<dbReference type="EMBL" id="QSAI01000023">
    <property type="protein sequence ID" value="RGW46937.1"/>
    <property type="molecule type" value="Genomic_DNA"/>
</dbReference>
<dbReference type="Proteomes" id="UP000186631">
    <property type="component" value="Unassembled WGS sequence"/>
</dbReference>